<proteinExistence type="evidence at transcript level"/>
<dbReference type="Pfam" id="PF02312">
    <property type="entry name" value="CBF_beta"/>
    <property type="match status" value="1"/>
</dbReference>
<evidence type="ECO:0000256" key="3">
    <source>
        <dbReference type="ARBA" id="ARBA00025734"/>
    </source>
</evidence>
<evidence type="ECO:0000256" key="1">
    <source>
        <dbReference type="ARBA" id="ARBA00004123"/>
    </source>
</evidence>
<dbReference type="GO" id="GO:0035206">
    <property type="term" value="P:regulation of hemocyte proliferation"/>
    <property type="evidence" value="ECO:0007669"/>
    <property type="project" value="UniProtKB-ARBA"/>
</dbReference>
<dbReference type="InterPro" id="IPR003417">
    <property type="entry name" value="CBF_beta"/>
</dbReference>
<reference evidence="6" key="2">
    <citation type="journal article" date="2014" name="BMC Genomics">
        <title>A genomic perspective to assessing quality of mass-reared SIT flies used in Mediterranean fruit fly (Ceratitis capitata) eradication in California.</title>
        <authorList>
            <person name="Calla B."/>
            <person name="Hall B."/>
            <person name="Hou S."/>
            <person name="Geib S.M."/>
        </authorList>
    </citation>
    <scope>NUCLEOTIDE SEQUENCE</scope>
</reference>
<evidence type="ECO:0000256" key="5">
    <source>
        <dbReference type="SAM" id="Coils"/>
    </source>
</evidence>
<dbReference type="KEGG" id="ccat:101451510"/>
<dbReference type="FunFam" id="2.40.250.10:FF:000001">
    <property type="entry name" value="Core-binding factor subunit beta"/>
    <property type="match status" value="1"/>
</dbReference>
<dbReference type="EMBL" id="GAMC01015851">
    <property type="protein sequence ID" value="JAB90704.1"/>
    <property type="molecule type" value="mRNA"/>
</dbReference>
<dbReference type="OrthoDB" id="10026505at2759"/>
<evidence type="ECO:0000313" key="6">
    <source>
        <dbReference type="EMBL" id="JAB90704.1"/>
    </source>
</evidence>
<accession>W8BM20</accession>
<sequence>MVDKNNCLAIRNKIEYIPQSYNTTTAAFHSTAQEVDPFLEKMNEAALASMIYNDPIGIYEQPRPRFIFKMPRVVPDQKAKFESDELFRRLSRESEIRYTGYRERAQEERQMRFHNGCREGHTEISFVTSGTNLQLVFNATQNPYLHDKECDFDKEHGKVYIKSYFIMNGVCVRFRGWLDLERLDGSGCLEFDERRALHEDQILREQIERYNLRLREFEDSKRAYRDSRPEVDMEAVRRGVPTGGIGVGASMWRR</sequence>
<gene>
    <name evidence="6" type="primary">BGB</name>
</gene>
<comment type="similarity">
    <text evidence="3">Belongs to the CBF-beta family.</text>
</comment>
<dbReference type="AlphaFoldDB" id="W8BM20"/>
<dbReference type="GO" id="GO:0016513">
    <property type="term" value="C:core-binding factor complex"/>
    <property type="evidence" value="ECO:0007669"/>
    <property type="project" value="TreeGrafter"/>
</dbReference>
<evidence type="ECO:0000256" key="2">
    <source>
        <dbReference type="ARBA" id="ARBA00023242"/>
    </source>
</evidence>
<protein>
    <submittedName>
        <fullName evidence="6">Protein big brother</fullName>
    </submittedName>
</protein>
<comment type="subcellular location">
    <subcellularLocation>
        <location evidence="1">Nucleus</location>
    </subcellularLocation>
</comment>
<dbReference type="CTD" id="107447"/>
<dbReference type="Gene3D" id="2.40.250.10">
    <property type="entry name" value="Core binding factor, beta subunit"/>
    <property type="match status" value="1"/>
</dbReference>
<dbReference type="InterPro" id="IPR036552">
    <property type="entry name" value="CBF_bsu_sf"/>
</dbReference>
<dbReference type="GO" id="GO:0003713">
    <property type="term" value="F:transcription coactivator activity"/>
    <property type="evidence" value="ECO:0007669"/>
    <property type="project" value="InterPro"/>
</dbReference>
<evidence type="ECO:0000256" key="4">
    <source>
        <dbReference type="ARBA" id="ARBA00057581"/>
    </source>
</evidence>
<dbReference type="PANTHER" id="PTHR10276">
    <property type="entry name" value="CORE-BINDING FACTOR, BETA SUBUNIT"/>
    <property type="match status" value="1"/>
</dbReference>
<name>W8BM20_CERCA</name>
<dbReference type="GO" id="GO:0006357">
    <property type="term" value="P:regulation of transcription by RNA polymerase II"/>
    <property type="evidence" value="ECO:0007669"/>
    <property type="project" value="TreeGrafter"/>
</dbReference>
<comment type="function">
    <text evidence="4">Regulates the DNA-binding properties of Runt.</text>
</comment>
<dbReference type="GO" id="GO:0043565">
    <property type="term" value="F:sequence-specific DNA binding"/>
    <property type="evidence" value="ECO:0007669"/>
    <property type="project" value="TreeGrafter"/>
</dbReference>
<keyword evidence="2" id="KW-0539">Nucleus</keyword>
<reference evidence="6" key="1">
    <citation type="submission" date="2013-07" db="EMBL/GenBank/DDBJ databases">
        <authorList>
            <person name="Geib S."/>
        </authorList>
    </citation>
    <scope>NUCLEOTIDE SEQUENCE</scope>
</reference>
<feature type="coiled-coil region" evidence="5">
    <location>
        <begin position="200"/>
        <end position="227"/>
    </location>
</feature>
<keyword evidence="5" id="KW-0175">Coiled coil</keyword>
<dbReference type="GeneID" id="101451510"/>
<organism evidence="6">
    <name type="scientific">Ceratitis capitata</name>
    <name type="common">Mediterranean fruit fly</name>
    <name type="synonym">Tephritis capitata</name>
    <dbReference type="NCBI Taxonomy" id="7213"/>
    <lineage>
        <taxon>Eukaryota</taxon>
        <taxon>Metazoa</taxon>
        <taxon>Ecdysozoa</taxon>
        <taxon>Arthropoda</taxon>
        <taxon>Hexapoda</taxon>
        <taxon>Insecta</taxon>
        <taxon>Pterygota</taxon>
        <taxon>Neoptera</taxon>
        <taxon>Endopterygota</taxon>
        <taxon>Diptera</taxon>
        <taxon>Brachycera</taxon>
        <taxon>Muscomorpha</taxon>
        <taxon>Tephritoidea</taxon>
        <taxon>Tephritidae</taxon>
        <taxon>Ceratitis</taxon>
        <taxon>Ceratitis</taxon>
    </lineage>
</organism>
<dbReference type="SUPFAM" id="SSF50723">
    <property type="entry name" value="Core binding factor beta, CBF"/>
    <property type="match status" value="1"/>
</dbReference>
<dbReference type="PANTHER" id="PTHR10276:SF3">
    <property type="entry name" value="CORE-BINDING FACTOR SUBUNIT BETA"/>
    <property type="match status" value="1"/>
</dbReference>